<dbReference type="FunFam" id="3.30.1460.20:FF:000001">
    <property type="entry name" value="Actin-related protein 2/3 complex subunit 4"/>
    <property type="match status" value="1"/>
</dbReference>
<dbReference type="Pfam" id="PF10261">
    <property type="entry name" value="FIT"/>
    <property type="match status" value="1"/>
</dbReference>
<comment type="similarity">
    <text evidence="3">Belongs to the ARPC4 family.</text>
</comment>
<keyword evidence="13" id="KW-1185">Reference proteome</keyword>
<evidence type="ECO:0000256" key="11">
    <source>
        <dbReference type="SAM" id="Phobius"/>
    </source>
</evidence>
<accession>A0A8J5TBX9</accession>
<dbReference type="PANTHER" id="PTHR22629">
    <property type="entry name" value="ARP2/3 COMPLEX 20 KD SUBUNIT"/>
    <property type="match status" value="1"/>
</dbReference>
<reference evidence="12" key="1">
    <citation type="journal article" date="2021" name="Sci. Adv.">
        <title>The American lobster genome reveals insights on longevity, neural, and immune adaptations.</title>
        <authorList>
            <person name="Polinski J.M."/>
            <person name="Zimin A.V."/>
            <person name="Clark K.F."/>
            <person name="Kohn A.B."/>
            <person name="Sadowski N."/>
            <person name="Timp W."/>
            <person name="Ptitsyn A."/>
            <person name="Khanna P."/>
            <person name="Romanova D.Y."/>
            <person name="Williams P."/>
            <person name="Greenwood S.J."/>
            <person name="Moroz L.L."/>
            <person name="Walt D.R."/>
            <person name="Bodnar A.G."/>
        </authorList>
    </citation>
    <scope>NUCLEOTIDE SEQUENCE</scope>
    <source>
        <strain evidence="12">GMGI-L3</strain>
    </source>
</reference>
<feature type="transmembrane region" description="Helical" evidence="11">
    <location>
        <begin position="291"/>
        <end position="313"/>
    </location>
</feature>
<dbReference type="InterPro" id="IPR008384">
    <property type="entry name" value="ARPC4"/>
</dbReference>
<keyword evidence="9" id="KW-0009">Actin-binding</keyword>
<gene>
    <name evidence="12" type="primary">Arpc4-L</name>
    <name evidence="12" type="ORF">Hamer_G018587</name>
</gene>
<feature type="transmembrane region" description="Helical" evidence="11">
    <location>
        <begin position="344"/>
        <end position="365"/>
    </location>
</feature>
<dbReference type="GO" id="GO:0010945">
    <property type="term" value="F:coenzyme A diphosphatase activity"/>
    <property type="evidence" value="ECO:0007669"/>
    <property type="project" value="InterPro"/>
</dbReference>
<dbReference type="GO" id="GO:0051015">
    <property type="term" value="F:actin filament binding"/>
    <property type="evidence" value="ECO:0007669"/>
    <property type="project" value="TreeGrafter"/>
</dbReference>
<dbReference type="GO" id="GO:0019915">
    <property type="term" value="P:lipid storage"/>
    <property type="evidence" value="ECO:0007669"/>
    <property type="project" value="InterPro"/>
</dbReference>
<dbReference type="AlphaFoldDB" id="A0A8J5TBX9"/>
<evidence type="ECO:0000256" key="1">
    <source>
        <dbReference type="ARBA" id="ARBA00004245"/>
    </source>
</evidence>
<feature type="transmembrane region" description="Helical" evidence="11">
    <location>
        <begin position="449"/>
        <end position="466"/>
    </location>
</feature>
<evidence type="ECO:0000256" key="5">
    <source>
        <dbReference type="ARBA" id="ARBA00022692"/>
    </source>
</evidence>
<dbReference type="Pfam" id="PF05856">
    <property type="entry name" value="ARPC4"/>
    <property type="match status" value="1"/>
</dbReference>
<feature type="transmembrane region" description="Helical" evidence="11">
    <location>
        <begin position="409"/>
        <end position="429"/>
    </location>
</feature>
<dbReference type="InterPro" id="IPR019388">
    <property type="entry name" value="FIT"/>
</dbReference>
<evidence type="ECO:0000256" key="10">
    <source>
        <dbReference type="ARBA" id="ARBA00023212"/>
    </source>
</evidence>
<evidence type="ECO:0000256" key="8">
    <source>
        <dbReference type="ARBA" id="ARBA00023136"/>
    </source>
</evidence>
<dbReference type="InterPro" id="IPR034666">
    <property type="entry name" value="ARPC2/4"/>
</dbReference>
<keyword evidence="10" id="KW-0206">Cytoskeleton</keyword>
<evidence type="ECO:0000256" key="4">
    <source>
        <dbReference type="ARBA" id="ARBA00022490"/>
    </source>
</evidence>
<evidence type="ECO:0000256" key="7">
    <source>
        <dbReference type="ARBA" id="ARBA00022989"/>
    </source>
</evidence>
<dbReference type="GO" id="GO:0034314">
    <property type="term" value="P:Arp2/3 complex-mediated actin nucleation"/>
    <property type="evidence" value="ECO:0007669"/>
    <property type="project" value="InterPro"/>
</dbReference>
<dbReference type="Proteomes" id="UP000747542">
    <property type="component" value="Unassembled WGS sequence"/>
</dbReference>
<evidence type="ECO:0000256" key="9">
    <source>
        <dbReference type="ARBA" id="ARBA00023203"/>
    </source>
</evidence>
<sequence>MSATLRPYLNAVRHTLSAAMCLQNFNSQVVERHNKPEVEVRSSKELLMTAVVVSRNEKEKVLIEPSINSIRISISIKQADDIERILCHKFMRFMMMRAENFIILRRKPVESYDISFLITNFHTEQMFKHKLVDFVIHFMEEIDKEISEMKLAVNARARECAMEYLKRVRKLGNVPYFSSVTSRDSLRSRKMNNAETTNGCIENVVWELLASWGTYYLHIPSAVKIGYYFFTLVALSMIKETVEVPHVETITGKYSFFNRIFVKKGWAFTVSTLILHQLTSITLLIEWKARLKQFVVRAITTTFFFYIWCVVIFNEIEKYTESCTYKNIKINLPKKECNRQEGHVYTALDISGHIYLLTFCVLVMMEESKEILYFLCLGGYLRGVSINTPEKIIWPKRGGKLSKSLRTRFTIVAPLVIFSFLCIFLLSLLWDAMLLVTMIYYHTILEKTLGSFLAVSMWCLLYKYLFPTIFGHRFFHS</sequence>
<evidence type="ECO:0000313" key="12">
    <source>
        <dbReference type="EMBL" id="KAG7171468.1"/>
    </source>
</evidence>
<dbReference type="GO" id="GO:0005885">
    <property type="term" value="C:Arp2/3 protein complex"/>
    <property type="evidence" value="ECO:0007669"/>
    <property type="project" value="InterPro"/>
</dbReference>
<feature type="transmembrane region" description="Helical" evidence="11">
    <location>
        <begin position="265"/>
        <end position="285"/>
    </location>
</feature>
<name>A0A8J5TBX9_HOMAM</name>
<evidence type="ECO:0000256" key="2">
    <source>
        <dbReference type="ARBA" id="ARBA00004477"/>
    </source>
</evidence>
<keyword evidence="5 11" id="KW-0812">Transmembrane</keyword>
<proteinExistence type="inferred from homology"/>
<evidence type="ECO:0000256" key="3">
    <source>
        <dbReference type="ARBA" id="ARBA00005919"/>
    </source>
</evidence>
<feature type="transmembrane region" description="Helical" evidence="11">
    <location>
        <begin position="371"/>
        <end position="388"/>
    </location>
</feature>
<keyword evidence="6" id="KW-0256">Endoplasmic reticulum</keyword>
<dbReference type="GO" id="GO:0005789">
    <property type="term" value="C:endoplasmic reticulum membrane"/>
    <property type="evidence" value="ECO:0007669"/>
    <property type="project" value="UniProtKB-SubCell"/>
</dbReference>
<evidence type="ECO:0000256" key="6">
    <source>
        <dbReference type="ARBA" id="ARBA00022824"/>
    </source>
</evidence>
<keyword evidence="7 11" id="KW-1133">Transmembrane helix</keyword>
<protein>
    <submittedName>
        <fullName evidence="12">Actin-related protein 2/3 complex subunit 4-like</fullName>
    </submittedName>
</protein>
<comment type="caution">
    <text evidence="12">The sequence shown here is derived from an EMBL/GenBank/DDBJ whole genome shotgun (WGS) entry which is preliminary data.</text>
</comment>
<dbReference type="EMBL" id="JAHLQT010012106">
    <property type="protein sequence ID" value="KAG7171468.1"/>
    <property type="molecule type" value="Genomic_DNA"/>
</dbReference>
<dbReference type="Gene3D" id="3.30.1460.20">
    <property type="match status" value="1"/>
</dbReference>
<evidence type="ECO:0000313" key="13">
    <source>
        <dbReference type="Proteomes" id="UP000747542"/>
    </source>
</evidence>
<dbReference type="GO" id="GO:0030041">
    <property type="term" value="P:actin filament polymerization"/>
    <property type="evidence" value="ECO:0007669"/>
    <property type="project" value="InterPro"/>
</dbReference>
<dbReference type="SUPFAM" id="SSF69645">
    <property type="entry name" value="Arp2/3 complex subunits"/>
    <property type="match status" value="1"/>
</dbReference>
<organism evidence="12 13">
    <name type="scientific">Homarus americanus</name>
    <name type="common">American lobster</name>
    <dbReference type="NCBI Taxonomy" id="6706"/>
    <lineage>
        <taxon>Eukaryota</taxon>
        <taxon>Metazoa</taxon>
        <taxon>Ecdysozoa</taxon>
        <taxon>Arthropoda</taxon>
        <taxon>Crustacea</taxon>
        <taxon>Multicrustacea</taxon>
        <taxon>Malacostraca</taxon>
        <taxon>Eumalacostraca</taxon>
        <taxon>Eucarida</taxon>
        <taxon>Decapoda</taxon>
        <taxon>Pleocyemata</taxon>
        <taxon>Astacidea</taxon>
        <taxon>Nephropoidea</taxon>
        <taxon>Nephropidae</taxon>
        <taxon>Homarus</taxon>
    </lineage>
</organism>
<keyword evidence="4" id="KW-0963">Cytoplasm</keyword>
<comment type="subcellular location">
    <subcellularLocation>
        <location evidence="1">Cytoplasm</location>
        <location evidence="1">Cytoskeleton</location>
    </subcellularLocation>
    <subcellularLocation>
        <location evidence="2">Endoplasmic reticulum membrane</location>
        <topology evidence="2">Multi-pass membrane protein</topology>
    </subcellularLocation>
</comment>
<keyword evidence="8 11" id="KW-0472">Membrane</keyword>
<dbReference type="PANTHER" id="PTHR22629:SF0">
    <property type="entry name" value="ACTIN-RELATED PROTEIN 2_3 COMPLEX SUBUNIT 4"/>
    <property type="match status" value="1"/>
</dbReference>